<dbReference type="Gene3D" id="3.30.40.10">
    <property type="entry name" value="Zinc/RING finger domain, C3HC4 (zinc finger)"/>
    <property type="match status" value="1"/>
</dbReference>
<keyword evidence="5" id="KW-0862">Zinc</keyword>
<dbReference type="SUPFAM" id="SSF52025">
    <property type="entry name" value="PA domain"/>
    <property type="match status" value="1"/>
</dbReference>
<feature type="domain" description="RING-type" evidence="8">
    <location>
        <begin position="417"/>
        <end position="459"/>
    </location>
</feature>
<dbReference type="GO" id="GO:0008270">
    <property type="term" value="F:zinc ion binding"/>
    <property type="evidence" value="ECO:0007669"/>
    <property type="project" value="UniProtKB-KW"/>
</dbReference>
<organism evidence="9 10">
    <name type="scientific">Geranomyces variabilis</name>
    <dbReference type="NCBI Taxonomy" id="109894"/>
    <lineage>
        <taxon>Eukaryota</taxon>
        <taxon>Fungi</taxon>
        <taxon>Fungi incertae sedis</taxon>
        <taxon>Chytridiomycota</taxon>
        <taxon>Chytridiomycota incertae sedis</taxon>
        <taxon>Chytridiomycetes</taxon>
        <taxon>Spizellomycetales</taxon>
        <taxon>Powellomycetaceae</taxon>
        <taxon>Geranomyces</taxon>
    </lineage>
</organism>
<dbReference type="SMART" id="SM00184">
    <property type="entry name" value="RING"/>
    <property type="match status" value="1"/>
</dbReference>
<comment type="caution">
    <text evidence="9">The sequence shown here is derived from an EMBL/GenBank/DDBJ whole genome shotgun (WGS) entry which is preliminary data.</text>
</comment>
<evidence type="ECO:0000256" key="3">
    <source>
        <dbReference type="ARBA" id="ARBA00022989"/>
    </source>
</evidence>
<evidence type="ECO:0000313" key="9">
    <source>
        <dbReference type="EMBL" id="KAJ3170894.1"/>
    </source>
</evidence>
<dbReference type="InterPro" id="IPR001841">
    <property type="entry name" value="Znf_RING"/>
</dbReference>
<dbReference type="EMBL" id="JADGJQ010000091">
    <property type="protein sequence ID" value="KAJ3170894.1"/>
    <property type="molecule type" value="Genomic_DNA"/>
</dbReference>
<dbReference type="InterPro" id="IPR013083">
    <property type="entry name" value="Znf_RING/FYVE/PHD"/>
</dbReference>
<dbReference type="Pfam" id="PF13639">
    <property type="entry name" value="zf-RING_2"/>
    <property type="match status" value="1"/>
</dbReference>
<dbReference type="InterPro" id="IPR046450">
    <property type="entry name" value="PA_dom_sf"/>
</dbReference>
<dbReference type="CDD" id="cd16454">
    <property type="entry name" value="RING-H2_PA-TM-RING"/>
    <property type="match status" value="1"/>
</dbReference>
<sequence>MERPPQPQADARAIGRGGVGNETEQFESHRISRQLACISTSAALIAKTWLCLVVTAMIFILVQPTVSWKVGTDAWYDDANGGGGGGGSGLLAQNILVNITCLALRDRDKSESAGEPLTAVPALFGPMFDRTRRVSLVTLEEQTGCTPFTVDLRPAAELDGSDTDGIYILLPRGGCPFDTKVRHAQEAGFDGVLVHNVASASKPDVPVRMQTATGKPLKDIKIPSLFLTGADGRRLREAMHPISVPKVRAVDITGTPLAISPPNHRKSGSGHHRASRPPTTATTHDGEHWQVVDPDQSWDAFREGVWGDALVSAVCLVLGALGAMAVGASLVLLHNRMFEALGIEYAQRNFEPSNVVRPASRNLARVVIATNGEMMIERIRLPLRVLTQNDIDRAEVRYSPSKLEGDHLNTKPGTDCCAICIDEFTVGGRVRELPCRHCFHDTCIDPWLLYHALICPVCKRDVIPQPTAGASDTPQQTMFAAPVRRISSISIVVGDQSPPARPVHTRMTYAMAFAALGHQIQQAVMGGNDDEEGDEEDLER</sequence>
<keyword evidence="5" id="KW-0479">Metal-binding</keyword>
<feature type="transmembrane region" description="Helical" evidence="7">
    <location>
        <begin position="309"/>
        <end position="333"/>
    </location>
</feature>
<dbReference type="InterPro" id="IPR051826">
    <property type="entry name" value="E3_ubiquitin-ligase_domain"/>
</dbReference>
<evidence type="ECO:0000256" key="2">
    <source>
        <dbReference type="ARBA" id="ARBA00022692"/>
    </source>
</evidence>
<evidence type="ECO:0000256" key="6">
    <source>
        <dbReference type="SAM" id="MobiDB-lite"/>
    </source>
</evidence>
<dbReference type="PANTHER" id="PTHR22765:SF416">
    <property type="entry name" value="E3 UBIQUITIN-PROTEIN LIGASE GODZILLA"/>
    <property type="match status" value="1"/>
</dbReference>
<evidence type="ECO:0000256" key="1">
    <source>
        <dbReference type="ARBA" id="ARBA00004370"/>
    </source>
</evidence>
<dbReference type="GO" id="GO:0061630">
    <property type="term" value="F:ubiquitin protein ligase activity"/>
    <property type="evidence" value="ECO:0007669"/>
    <property type="project" value="TreeGrafter"/>
</dbReference>
<keyword evidence="5" id="KW-0863">Zinc-finger</keyword>
<keyword evidence="4 7" id="KW-0472">Membrane</keyword>
<gene>
    <name evidence="9" type="primary">RNF13</name>
    <name evidence="9" type="ORF">HDU87_008660</name>
</gene>
<name>A0AAD5TF55_9FUNG</name>
<proteinExistence type="predicted"/>
<dbReference type="Proteomes" id="UP001212152">
    <property type="component" value="Unassembled WGS sequence"/>
</dbReference>
<protein>
    <submittedName>
        <fullName evidence="9">E3 ubiquitin-protein ligase rnf13</fullName>
    </submittedName>
</protein>
<accession>A0AAD5TF55</accession>
<dbReference type="AlphaFoldDB" id="A0AAD5TF55"/>
<evidence type="ECO:0000256" key="5">
    <source>
        <dbReference type="PROSITE-ProRule" id="PRU00175"/>
    </source>
</evidence>
<evidence type="ECO:0000256" key="4">
    <source>
        <dbReference type="ARBA" id="ARBA00023136"/>
    </source>
</evidence>
<evidence type="ECO:0000256" key="7">
    <source>
        <dbReference type="SAM" id="Phobius"/>
    </source>
</evidence>
<dbReference type="GO" id="GO:0006511">
    <property type="term" value="P:ubiquitin-dependent protein catabolic process"/>
    <property type="evidence" value="ECO:0007669"/>
    <property type="project" value="TreeGrafter"/>
</dbReference>
<comment type="subcellular location">
    <subcellularLocation>
        <location evidence="1">Membrane</location>
    </subcellularLocation>
</comment>
<dbReference type="PROSITE" id="PS50089">
    <property type="entry name" value="ZF_RING_2"/>
    <property type="match status" value="1"/>
</dbReference>
<keyword evidence="2 7" id="KW-0812">Transmembrane</keyword>
<feature type="compositionally biased region" description="Basic residues" evidence="6">
    <location>
        <begin position="263"/>
        <end position="275"/>
    </location>
</feature>
<dbReference type="GO" id="GO:0016020">
    <property type="term" value="C:membrane"/>
    <property type="evidence" value="ECO:0007669"/>
    <property type="project" value="UniProtKB-SubCell"/>
</dbReference>
<feature type="region of interest" description="Disordered" evidence="6">
    <location>
        <begin position="255"/>
        <end position="286"/>
    </location>
</feature>
<dbReference type="GO" id="GO:0005737">
    <property type="term" value="C:cytoplasm"/>
    <property type="evidence" value="ECO:0007669"/>
    <property type="project" value="TreeGrafter"/>
</dbReference>
<keyword evidence="10" id="KW-1185">Reference proteome</keyword>
<dbReference type="SUPFAM" id="SSF57850">
    <property type="entry name" value="RING/U-box"/>
    <property type="match status" value="1"/>
</dbReference>
<dbReference type="InterPro" id="IPR003137">
    <property type="entry name" value="PA_domain"/>
</dbReference>
<keyword evidence="3 7" id="KW-1133">Transmembrane helix</keyword>
<dbReference type="Pfam" id="PF02225">
    <property type="entry name" value="PA"/>
    <property type="match status" value="1"/>
</dbReference>
<reference evidence="9" key="1">
    <citation type="submission" date="2020-05" db="EMBL/GenBank/DDBJ databases">
        <title>Phylogenomic resolution of chytrid fungi.</title>
        <authorList>
            <person name="Stajich J.E."/>
            <person name="Amses K."/>
            <person name="Simmons R."/>
            <person name="Seto K."/>
            <person name="Myers J."/>
            <person name="Bonds A."/>
            <person name="Quandt C.A."/>
            <person name="Barry K."/>
            <person name="Liu P."/>
            <person name="Grigoriev I."/>
            <person name="Longcore J.E."/>
            <person name="James T.Y."/>
        </authorList>
    </citation>
    <scope>NUCLEOTIDE SEQUENCE</scope>
    <source>
        <strain evidence="9">JEL0379</strain>
    </source>
</reference>
<feature type="transmembrane region" description="Helical" evidence="7">
    <location>
        <begin position="35"/>
        <end position="62"/>
    </location>
</feature>
<evidence type="ECO:0000313" key="10">
    <source>
        <dbReference type="Proteomes" id="UP001212152"/>
    </source>
</evidence>
<evidence type="ECO:0000259" key="8">
    <source>
        <dbReference type="PROSITE" id="PS50089"/>
    </source>
</evidence>
<dbReference type="Gene3D" id="3.50.30.30">
    <property type="match status" value="1"/>
</dbReference>
<dbReference type="PANTHER" id="PTHR22765">
    <property type="entry name" value="RING FINGER AND PROTEASE ASSOCIATED DOMAIN-CONTAINING"/>
    <property type="match status" value="1"/>
</dbReference>